<sequence length="358" mass="38449">MQQPQILLYGAYGYTGELIARKAAKDGQRLLLCGRRGAPLEKLAAELGMPWKAFGLEEPSVLDDALEGISAVLHAAGPFSHTAAPMMEACIRNGVHYLDITGEIAVFEQAAKLGPRAAKAGIMLMPGTGFDVVPTDCMAALLKEKLPAAEELSLAFATRGGRYSRGTALTMAENLGGKSAIRKNGKITAVPLGHKSRKIAFAPDFDRLAMTIPWGDVSTAYYTTGIPNIEVYTAVHPKTHSRLKYQKYFNWFLRLPVVRKRAQDKIRRGAAGPSPEEREAARSYIWGEARAASGQKVSGRAVVPEGYTLTAATSLLIAGKALTGDFKAGFQTPAGCYGPQLMSEVPGAVYEFDLTGNE</sequence>
<comment type="caution">
    <text evidence="2">The sequence shown here is derived from an EMBL/GenBank/DDBJ whole genome shotgun (WGS) entry which is preliminary data.</text>
</comment>
<keyword evidence="3" id="KW-1185">Reference proteome</keyword>
<dbReference type="PANTHER" id="PTHR43781">
    <property type="entry name" value="SACCHAROPINE DEHYDROGENASE"/>
    <property type="match status" value="1"/>
</dbReference>
<gene>
    <name evidence="2" type="ORF">FRY97_17595</name>
</gene>
<dbReference type="EMBL" id="VOOR01000047">
    <property type="protein sequence ID" value="TXB61714.1"/>
    <property type="molecule type" value="Genomic_DNA"/>
</dbReference>
<dbReference type="Gene3D" id="3.40.50.720">
    <property type="entry name" value="NAD(P)-binding Rossmann-like Domain"/>
    <property type="match status" value="1"/>
</dbReference>
<evidence type="ECO:0000313" key="3">
    <source>
        <dbReference type="Proteomes" id="UP000321580"/>
    </source>
</evidence>
<evidence type="ECO:0000313" key="2">
    <source>
        <dbReference type="EMBL" id="TXB61714.1"/>
    </source>
</evidence>
<dbReference type="Proteomes" id="UP000321580">
    <property type="component" value="Unassembled WGS sequence"/>
</dbReference>
<reference evidence="2 3" key="1">
    <citation type="submission" date="2019-08" db="EMBL/GenBank/DDBJ databases">
        <title>Genome of Phaeodactylibacter luteus.</title>
        <authorList>
            <person name="Bowman J.P."/>
        </authorList>
    </citation>
    <scope>NUCLEOTIDE SEQUENCE [LARGE SCALE GENOMIC DNA]</scope>
    <source>
        <strain evidence="2 3">KCTC 42180</strain>
    </source>
</reference>
<dbReference type="SUPFAM" id="SSF51735">
    <property type="entry name" value="NAD(P)-binding Rossmann-fold domains"/>
    <property type="match status" value="1"/>
</dbReference>
<dbReference type="OrthoDB" id="623995at2"/>
<proteinExistence type="predicted"/>
<dbReference type="AlphaFoldDB" id="A0A5C6RI44"/>
<dbReference type="Pfam" id="PF03435">
    <property type="entry name" value="Sacchrp_dh_NADP"/>
    <property type="match status" value="1"/>
</dbReference>
<protein>
    <recommendedName>
        <fullName evidence="1">Saccharopine dehydrogenase NADP binding domain-containing protein</fullName>
    </recommendedName>
</protein>
<dbReference type="RefSeq" id="WP_147168883.1">
    <property type="nucleotide sequence ID" value="NZ_VOOR01000047.1"/>
</dbReference>
<dbReference type="InterPro" id="IPR036291">
    <property type="entry name" value="NAD(P)-bd_dom_sf"/>
</dbReference>
<feature type="domain" description="Saccharopine dehydrogenase NADP binding" evidence="1">
    <location>
        <begin position="6"/>
        <end position="125"/>
    </location>
</feature>
<organism evidence="2 3">
    <name type="scientific">Phaeodactylibacter luteus</name>
    <dbReference type="NCBI Taxonomy" id="1564516"/>
    <lineage>
        <taxon>Bacteria</taxon>
        <taxon>Pseudomonadati</taxon>
        <taxon>Bacteroidota</taxon>
        <taxon>Saprospiria</taxon>
        <taxon>Saprospirales</taxon>
        <taxon>Haliscomenobacteraceae</taxon>
        <taxon>Phaeodactylibacter</taxon>
    </lineage>
</organism>
<dbReference type="InterPro" id="IPR005097">
    <property type="entry name" value="Sacchrp_dh_NADP-bd"/>
</dbReference>
<dbReference type="PANTHER" id="PTHR43781:SF1">
    <property type="entry name" value="SACCHAROPINE DEHYDROGENASE"/>
    <property type="match status" value="1"/>
</dbReference>
<name>A0A5C6RI44_9BACT</name>
<accession>A0A5C6RI44</accession>
<evidence type="ECO:0000259" key="1">
    <source>
        <dbReference type="Pfam" id="PF03435"/>
    </source>
</evidence>